<organism evidence="7 8">
    <name type="scientific">Hippocampus comes</name>
    <name type="common">Tiger tail seahorse</name>
    <dbReference type="NCBI Taxonomy" id="109280"/>
    <lineage>
        <taxon>Eukaryota</taxon>
        <taxon>Metazoa</taxon>
        <taxon>Chordata</taxon>
        <taxon>Craniata</taxon>
        <taxon>Vertebrata</taxon>
        <taxon>Euteleostomi</taxon>
        <taxon>Actinopterygii</taxon>
        <taxon>Neopterygii</taxon>
        <taxon>Teleostei</taxon>
        <taxon>Neoteleostei</taxon>
        <taxon>Acanthomorphata</taxon>
        <taxon>Syngnathiaria</taxon>
        <taxon>Syngnathiformes</taxon>
        <taxon>Syngnathoidei</taxon>
        <taxon>Syngnathidae</taxon>
        <taxon>Hippocampus</taxon>
    </lineage>
</organism>
<dbReference type="Ensembl" id="ENSHCOT00000024842.1">
    <property type="protein sequence ID" value="ENSHCOP00000016658.1"/>
    <property type="gene ID" value="ENSHCOG00000020420.1"/>
</dbReference>
<name>A0A3Q2YGS4_HIPCM</name>
<dbReference type="FunFam" id="3.80.10.10:FF:000770">
    <property type="entry name" value="Uncharacterized protein"/>
    <property type="match status" value="1"/>
</dbReference>
<keyword evidence="2 5" id="KW-0732">Signal</keyword>
<dbReference type="SUPFAM" id="SSF52058">
    <property type="entry name" value="L domain-like"/>
    <property type="match status" value="1"/>
</dbReference>
<proteinExistence type="predicted"/>
<dbReference type="RefSeq" id="XP_019733522.1">
    <property type="nucleotide sequence ID" value="XM_019877963.1"/>
</dbReference>
<dbReference type="InterPro" id="IPR050541">
    <property type="entry name" value="LRR_TM_domain-containing"/>
</dbReference>
<evidence type="ECO:0000313" key="8">
    <source>
        <dbReference type="Proteomes" id="UP000264820"/>
    </source>
</evidence>
<dbReference type="SMART" id="SM00082">
    <property type="entry name" value="LRRCT"/>
    <property type="match status" value="1"/>
</dbReference>
<evidence type="ECO:0000256" key="1">
    <source>
        <dbReference type="ARBA" id="ARBA00022614"/>
    </source>
</evidence>
<dbReference type="Pfam" id="PF13855">
    <property type="entry name" value="LRR_8"/>
    <property type="match status" value="4"/>
</dbReference>
<dbReference type="SMART" id="SM00369">
    <property type="entry name" value="LRR_TYP"/>
    <property type="match status" value="11"/>
</dbReference>
<dbReference type="InterPro" id="IPR032675">
    <property type="entry name" value="LRR_dom_sf"/>
</dbReference>
<evidence type="ECO:0000256" key="2">
    <source>
        <dbReference type="ARBA" id="ARBA00022729"/>
    </source>
</evidence>
<dbReference type="InterPro" id="IPR003591">
    <property type="entry name" value="Leu-rich_rpt_typical-subtyp"/>
</dbReference>
<protein>
    <submittedName>
        <fullName evidence="7">Carboxypeptidase N subunit 2-like</fullName>
    </submittedName>
</protein>
<evidence type="ECO:0000256" key="3">
    <source>
        <dbReference type="ARBA" id="ARBA00022737"/>
    </source>
</evidence>
<dbReference type="AlphaFoldDB" id="A0A3Q2YGS4"/>
<evidence type="ECO:0000256" key="5">
    <source>
        <dbReference type="SAM" id="SignalP"/>
    </source>
</evidence>
<dbReference type="InterPro" id="IPR001611">
    <property type="entry name" value="Leu-rich_rpt"/>
</dbReference>
<dbReference type="SMART" id="SM00365">
    <property type="entry name" value="LRR_SD22"/>
    <property type="match status" value="3"/>
</dbReference>
<keyword evidence="1" id="KW-0433">Leucine-rich repeat</keyword>
<feature type="signal peptide" evidence="5">
    <location>
        <begin position="1"/>
        <end position="23"/>
    </location>
</feature>
<feature type="chain" id="PRO_5018792228" evidence="5">
    <location>
        <begin position="24"/>
        <end position="523"/>
    </location>
</feature>
<dbReference type="Proteomes" id="UP000264820">
    <property type="component" value="Unplaced"/>
</dbReference>
<keyword evidence="3" id="KW-0677">Repeat</keyword>
<sequence length="523" mass="59548">MDRRLRPTVFMLLLLCPKGAILSHFNCPSRCQCFTPAQVLCADEHMTSVPKNISREAKEVIIMTSAVQYLFPTAFDESPQLHKLIFLNNPLQSIHSRAFQNLSALQELEISGNPWLEHLFLGTFSKQENLTKLQLNYNRFHTVLPGMFNALRNLETLQIKANIISDLPALLFRNLRNLRALDLSLNKIQKVEGETFSGLIALEVLKINNNHISNISSDTFHHVAHLTELHLEGNTIAELADEIFSALPKLKVLNLRGNRLVTFSDDVFAREASNLTHLDLRGNRLTQVSSLSTLTSLTDLFLSSNQLSGLPEDIFRNVTSLENVDLSENNLASLPEKIFAELKRVKMIHLHKNRLSRLESRLFQDQEFIQQLYLSDNQLKNLPLGLLDHFALPHMLRLHGNPWRCDCHMWYLHDFVLNNNQGVEAPDRMLCESPDFLRRRPLASIGRDELLCRLPEEEMTDLSGCTLRKSSDSLVIKCKVEKCSSPLTVKVEFLERNGSIQEHVWKSVHSQCSNVTISKAAVP</sequence>
<dbReference type="GeneID" id="109520605"/>
<dbReference type="PANTHER" id="PTHR24369:SF214">
    <property type="entry name" value="GLYCOPROTEIN V PLATELET"/>
    <property type="match status" value="1"/>
</dbReference>
<dbReference type="SMART" id="SM00364">
    <property type="entry name" value="LRR_BAC"/>
    <property type="match status" value="8"/>
</dbReference>
<evidence type="ECO:0000256" key="4">
    <source>
        <dbReference type="ARBA" id="ARBA00023180"/>
    </source>
</evidence>
<dbReference type="InterPro" id="IPR000483">
    <property type="entry name" value="Cys-rich_flank_reg_C"/>
</dbReference>
<dbReference type="PANTHER" id="PTHR24369">
    <property type="entry name" value="ANTIGEN BSP, PUTATIVE-RELATED"/>
    <property type="match status" value="1"/>
</dbReference>
<keyword evidence="4" id="KW-0325">Glycoprotein</keyword>
<dbReference type="Gene3D" id="3.80.10.10">
    <property type="entry name" value="Ribonuclease Inhibitor"/>
    <property type="match status" value="3"/>
</dbReference>
<dbReference type="PROSITE" id="PS51450">
    <property type="entry name" value="LRR"/>
    <property type="match status" value="5"/>
</dbReference>
<accession>A0A3Q2YGS4</accession>
<feature type="domain" description="LRRCT" evidence="6">
    <location>
        <begin position="401"/>
        <end position="453"/>
    </location>
</feature>
<dbReference type="OrthoDB" id="6363818at2759"/>
<dbReference type="OMA" id="REVFCSD"/>
<reference evidence="7" key="2">
    <citation type="submission" date="2025-09" db="UniProtKB">
        <authorList>
            <consortium name="Ensembl"/>
        </authorList>
    </citation>
    <scope>IDENTIFICATION</scope>
</reference>
<dbReference type="KEGG" id="hcq:109520605"/>
<keyword evidence="8" id="KW-1185">Reference proteome</keyword>
<dbReference type="STRING" id="109280.ENSHCOP00000016658"/>
<evidence type="ECO:0000313" key="7">
    <source>
        <dbReference type="Ensembl" id="ENSHCOP00000016658.1"/>
    </source>
</evidence>
<dbReference type="FunFam" id="3.80.10.10:FF:001164">
    <property type="entry name" value="GH01279p"/>
    <property type="match status" value="1"/>
</dbReference>
<reference evidence="7" key="1">
    <citation type="submission" date="2025-08" db="UniProtKB">
        <authorList>
            <consortium name="Ensembl"/>
        </authorList>
    </citation>
    <scope>IDENTIFICATION</scope>
</reference>
<evidence type="ECO:0000259" key="6">
    <source>
        <dbReference type="SMART" id="SM00082"/>
    </source>
</evidence>
<dbReference type="GeneTree" id="ENSGT00940000166731"/>
<dbReference type="GO" id="GO:0005886">
    <property type="term" value="C:plasma membrane"/>
    <property type="evidence" value="ECO:0007669"/>
    <property type="project" value="TreeGrafter"/>
</dbReference>